<dbReference type="GO" id="GO:0006824">
    <property type="term" value="P:cobalt ion transport"/>
    <property type="evidence" value="ECO:0007669"/>
    <property type="project" value="InterPro"/>
</dbReference>
<feature type="transmembrane region" description="Helical" evidence="6">
    <location>
        <begin position="197"/>
        <end position="219"/>
    </location>
</feature>
<dbReference type="Pfam" id="PF02361">
    <property type="entry name" value="CbiQ"/>
    <property type="match status" value="1"/>
</dbReference>
<sequence>MELPSWLSETNPALCRCGCGGRRKGNFIEKTLRDIVGFLHEAVFSEEIAMREGFLQNLDSRVKVIMLIFLLVVVNLISHLSLLWAFYFILLAVAVFSHLPLRQVIARVWLVIPLFTGIMVLPALLNWVRPGEPFWVIWNFKHPLNIGSLSLPATLAVTKQGLWGGIMLVSRVGISVSLAVVLTLSTRWMDFLRALRFFYVPRIFVVTLEMTYRYIFVLITSMEEMFLARKARDAGQSPPKEQRRFVAAAVGGLLGKSQQMSEEIYWAMTARGYTGEIRISQNSRIGWQDAIILLLVTLAGLIMIVADKVLGG</sequence>
<feature type="transmembrane region" description="Helical" evidence="6">
    <location>
        <begin position="64"/>
        <end position="96"/>
    </location>
</feature>
<organism evidence="7 8">
    <name type="scientific">Desulfosporosinus acididurans</name>
    <dbReference type="NCBI Taxonomy" id="476652"/>
    <lineage>
        <taxon>Bacteria</taxon>
        <taxon>Bacillati</taxon>
        <taxon>Bacillota</taxon>
        <taxon>Clostridia</taxon>
        <taxon>Eubacteriales</taxon>
        <taxon>Desulfitobacteriaceae</taxon>
        <taxon>Desulfosporosinus</taxon>
    </lineage>
</organism>
<dbReference type="CDD" id="cd16914">
    <property type="entry name" value="EcfT"/>
    <property type="match status" value="1"/>
</dbReference>
<dbReference type="InterPro" id="IPR051611">
    <property type="entry name" value="ECF_transporter_component"/>
</dbReference>
<gene>
    <name evidence="7" type="primary">nikQ_2</name>
    <name evidence="7" type="ORF">DEAC_c43780</name>
</gene>
<dbReference type="RefSeq" id="WP_047812129.1">
    <property type="nucleotide sequence ID" value="NZ_LDZY01000031.1"/>
</dbReference>
<dbReference type="NCBIfam" id="TIGR02454">
    <property type="entry name" value="ECF_T_CbiQ"/>
    <property type="match status" value="1"/>
</dbReference>
<feature type="transmembrane region" description="Helical" evidence="6">
    <location>
        <begin position="108"/>
        <end position="128"/>
    </location>
</feature>
<dbReference type="AlphaFoldDB" id="A0A0J1FJT5"/>
<comment type="caution">
    <text evidence="7">The sequence shown here is derived from an EMBL/GenBank/DDBJ whole genome shotgun (WGS) entry which is preliminary data.</text>
</comment>
<evidence type="ECO:0000256" key="3">
    <source>
        <dbReference type="ARBA" id="ARBA00022692"/>
    </source>
</evidence>
<keyword evidence="8" id="KW-1185">Reference proteome</keyword>
<keyword evidence="2" id="KW-1003">Cell membrane</keyword>
<feature type="transmembrane region" description="Helical" evidence="6">
    <location>
        <begin position="290"/>
        <end position="310"/>
    </location>
</feature>
<dbReference type="STRING" id="476652.DEAC_c43780"/>
<reference evidence="7 8" key="1">
    <citation type="submission" date="2015-06" db="EMBL/GenBank/DDBJ databases">
        <title>Draft genome of the moderately acidophilic sulfate reducer Candidatus Desulfosporosinus acididurans strain M1.</title>
        <authorList>
            <person name="Poehlein A."/>
            <person name="Petzsch P."/>
            <person name="Johnson B.D."/>
            <person name="Schloemann M."/>
            <person name="Daniel R."/>
            <person name="Muehling M."/>
        </authorList>
    </citation>
    <scope>NUCLEOTIDE SEQUENCE [LARGE SCALE GENOMIC DNA]</scope>
    <source>
        <strain evidence="7 8">M1</strain>
    </source>
</reference>
<evidence type="ECO:0000256" key="4">
    <source>
        <dbReference type="ARBA" id="ARBA00022989"/>
    </source>
</evidence>
<dbReference type="InterPro" id="IPR012809">
    <property type="entry name" value="ECF_CbiQ"/>
</dbReference>
<evidence type="ECO:0000313" key="8">
    <source>
        <dbReference type="Proteomes" id="UP000036356"/>
    </source>
</evidence>
<evidence type="ECO:0000256" key="2">
    <source>
        <dbReference type="ARBA" id="ARBA00022475"/>
    </source>
</evidence>
<accession>A0A0J1FJT5</accession>
<evidence type="ECO:0000313" key="7">
    <source>
        <dbReference type="EMBL" id="KLU63692.1"/>
    </source>
</evidence>
<evidence type="ECO:0000256" key="6">
    <source>
        <dbReference type="SAM" id="Phobius"/>
    </source>
</evidence>
<keyword evidence="4 6" id="KW-1133">Transmembrane helix</keyword>
<dbReference type="EMBL" id="LDZY01000031">
    <property type="protein sequence ID" value="KLU63692.1"/>
    <property type="molecule type" value="Genomic_DNA"/>
</dbReference>
<evidence type="ECO:0000256" key="1">
    <source>
        <dbReference type="ARBA" id="ARBA00004651"/>
    </source>
</evidence>
<protein>
    <submittedName>
        <fullName evidence="7">Nickel transport protein NikQ</fullName>
    </submittedName>
</protein>
<keyword evidence="3 6" id="KW-0812">Transmembrane</keyword>
<dbReference type="PANTHER" id="PTHR34857">
    <property type="entry name" value="SLL0384 PROTEIN"/>
    <property type="match status" value="1"/>
</dbReference>
<dbReference type="Proteomes" id="UP000036356">
    <property type="component" value="Unassembled WGS sequence"/>
</dbReference>
<dbReference type="GO" id="GO:0043190">
    <property type="term" value="C:ATP-binding cassette (ABC) transporter complex"/>
    <property type="evidence" value="ECO:0007669"/>
    <property type="project" value="InterPro"/>
</dbReference>
<keyword evidence="5 6" id="KW-0472">Membrane</keyword>
<name>A0A0J1FJT5_9FIRM</name>
<dbReference type="PANTHER" id="PTHR34857:SF2">
    <property type="entry name" value="SLL0384 PROTEIN"/>
    <property type="match status" value="1"/>
</dbReference>
<comment type="subcellular location">
    <subcellularLocation>
        <location evidence="1">Cell membrane</location>
        <topology evidence="1">Multi-pass membrane protein</topology>
    </subcellularLocation>
</comment>
<evidence type="ECO:0000256" key="5">
    <source>
        <dbReference type="ARBA" id="ARBA00023136"/>
    </source>
</evidence>
<dbReference type="PATRIC" id="fig|476652.3.peg.4653"/>
<dbReference type="InterPro" id="IPR003339">
    <property type="entry name" value="ABC/ECF_trnsptr_transmembrane"/>
</dbReference>
<feature type="transmembrane region" description="Helical" evidence="6">
    <location>
        <begin position="162"/>
        <end position="185"/>
    </location>
</feature>
<proteinExistence type="predicted"/>